<dbReference type="EnsemblMetazoa" id="GPPI045917-RA">
    <property type="protein sequence ID" value="GPPI045917-PA"/>
    <property type="gene ID" value="GPPI045917"/>
</dbReference>
<evidence type="ECO:0000313" key="2">
    <source>
        <dbReference type="Proteomes" id="UP000092460"/>
    </source>
</evidence>
<sequence>MSMELYGNFKSHQLFAYSSVVPSIQRLPIYVYHCQQRPLISLALFIGIPSCSPSDCNAILTLFPRIVLSPFACKSDISRVPLAKQQPTV</sequence>
<name>A0A1B0C0H8_9MUSC</name>
<evidence type="ECO:0000313" key="1">
    <source>
        <dbReference type="EnsemblMetazoa" id="GPPI045917-PA"/>
    </source>
</evidence>
<accession>A0A1B0C0H8</accession>
<dbReference type="AlphaFoldDB" id="A0A1B0C0H8"/>
<protein>
    <submittedName>
        <fullName evidence="1">Uncharacterized protein</fullName>
    </submittedName>
</protein>
<organism evidence="1 2">
    <name type="scientific">Glossina palpalis gambiensis</name>
    <dbReference type="NCBI Taxonomy" id="67801"/>
    <lineage>
        <taxon>Eukaryota</taxon>
        <taxon>Metazoa</taxon>
        <taxon>Ecdysozoa</taxon>
        <taxon>Arthropoda</taxon>
        <taxon>Hexapoda</taxon>
        <taxon>Insecta</taxon>
        <taxon>Pterygota</taxon>
        <taxon>Neoptera</taxon>
        <taxon>Endopterygota</taxon>
        <taxon>Diptera</taxon>
        <taxon>Brachycera</taxon>
        <taxon>Muscomorpha</taxon>
        <taxon>Hippoboscoidea</taxon>
        <taxon>Glossinidae</taxon>
        <taxon>Glossina</taxon>
    </lineage>
</organism>
<dbReference type="Proteomes" id="UP000092460">
    <property type="component" value="Unassembled WGS sequence"/>
</dbReference>
<dbReference type="EMBL" id="JXJN01023617">
    <property type="status" value="NOT_ANNOTATED_CDS"/>
    <property type="molecule type" value="Genomic_DNA"/>
</dbReference>
<reference evidence="1" key="2">
    <citation type="submission" date="2020-05" db="UniProtKB">
        <authorList>
            <consortium name="EnsemblMetazoa"/>
        </authorList>
    </citation>
    <scope>IDENTIFICATION</scope>
    <source>
        <strain evidence="1">IAEA</strain>
    </source>
</reference>
<dbReference type="EMBL" id="JXJN01023616">
    <property type="status" value="NOT_ANNOTATED_CDS"/>
    <property type="molecule type" value="Genomic_DNA"/>
</dbReference>
<proteinExistence type="predicted"/>
<reference evidence="2" key="1">
    <citation type="submission" date="2015-01" db="EMBL/GenBank/DDBJ databases">
        <authorList>
            <person name="Aksoy S."/>
            <person name="Warren W."/>
            <person name="Wilson R.K."/>
        </authorList>
    </citation>
    <scope>NUCLEOTIDE SEQUENCE [LARGE SCALE GENOMIC DNA]</scope>
    <source>
        <strain evidence="2">IAEA</strain>
    </source>
</reference>
<keyword evidence="2" id="KW-1185">Reference proteome</keyword>
<dbReference type="VEuPathDB" id="VectorBase:GPPI045917"/>